<evidence type="ECO:0000259" key="2">
    <source>
        <dbReference type="Pfam" id="PF13843"/>
    </source>
</evidence>
<gene>
    <name evidence="3" type="ORF">PR048_000362</name>
</gene>
<evidence type="ECO:0000313" key="3">
    <source>
        <dbReference type="EMBL" id="KAJ8895038.1"/>
    </source>
</evidence>
<dbReference type="Proteomes" id="UP001159363">
    <property type="component" value="Chromosome 1"/>
</dbReference>
<comment type="caution">
    <text evidence="3">The sequence shown here is derived from an EMBL/GenBank/DDBJ whole genome shotgun (WGS) entry which is preliminary data.</text>
</comment>
<dbReference type="EMBL" id="JARBHB010000001">
    <property type="protein sequence ID" value="KAJ8895038.1"/>
    <property type="molecule type" value="Genomic_DNA"/>
</dbReference>
<sequence>MTDNVFTSLQLSRALKDKKTSPVGTVNRTRREVPPTAKNFKQQSYATYVYKHKDTTLTVCQGKVNKNVIPLSSLHPSVNIAENEKKTPETIQY</sequence>
<name>A0ABQ9IED4_9NEOP</name>
<keyword evidence="4" id="KW-1185">Reference proteome</keyword>
<organism evidence="3 4">
    <name type="scientific">Dryococelus australis</name>
    <dbReference type="NCBI Taxonomy" id="614101"/>
    <lineage>
        <taxon>Eukaryota</taxon>
        <taxon>Metazoa</taxon>
        <taxon>Ecdysozoa</taxon>
        <taxon>Arthropoda</taxon>
        <taxon>Hexapoda</taxon>
        <taxon>Insecta</taxon>
        <taxon>Pterygota</taxon>
        <taxon>Neoptera</taxon>
        <taxon>Polyneoptera</taxon>
        <taxon>Phasmatodea</taxon>
        <taxon>Verophasmatodea</taxon>
        <taxon>Anareolatae</taxon>
        <taxon>Phasmatidae</taxon>
        <taxon>Eurycanthinae</taxon>
        <taxon>Dryococelus</taxon>
    </lineage>
</organism>
<evidence type="ECO:0000256" key="1">
    <source>
        <dbReference type="SAM" id="MobiDB-lite"/>
    </source>
</evidence>
<proteinExistence type="predicted"/>
<feature type="region of interest" description="Disordered" evidence="1">
    <location>
        <begin position="17"/>
        <end position="37"/>
    </location>
</feature>
<protein>
    <recommendedName>
        <fullName evidence="2">PiggyBac transposable element-derived protein domain-containing protein</fullName>
    </recommendedName>
</protein>
<dbReference type="Pfam" id="PF13843">
    <property type="entry name" value="DDE_Tnp_1_7"/>
    <property type="match status" value="1"/>
</dbReference>
<feature type="domain" description="PiggyBac transposable element-derived protein" evidence="2">
    <location>
        <begin position="2"/>
        <end position="89"/>
    </location>
</feature>
<reference evidence="3 4" key="1">
    <citation type="submission" date="2023-02" db="EMBL/GenBank/DDBJ databases">
        <title>LHISI_Scaffold_Assembly.</title>
        <authorList>
            <person name="Stuart O.P."/>
            <person name="Cleave R."/>
            <person name="Magrath M.J.L."/>
            <person name="Mikheyev A.S."/>
        </authorList>
    </citation>
    <scope>NUCLEOTIDE SEQUENCE [LARGE SCALE GENOMIC DNA]</scope>
    <source>
        <strain evidence="3">Daus_M_001</strain>
        <tissue evidence="3">Leg muscle</tissue>
    </source>
</reference>
<dbReference type="InterPro" id="IPR029526">
    <property type="entry name" value="PGBD"/>
</dbReference>
<evidence type="ECO:0000313" key="4">
    <source>
        <dbReference type="Proteomes" id="UP001159363"/>
    </source>
</evidence>
<accession>A0ABQ9IED4</accession>